<keyword evidence="3" id="KW-1185">Reference proteome</keyword>
<dbReference type="Proteomes" id="UP000619479">
    <property type="component" value="Unassembled WGS sequence"/>
</dbReference>
<protein>
    <submittedName>
        <fullName evidence="2">Uncharacterized protein</fullName>
    </submittedName>
</protein>
<name>A0A919ME38_9ACTN</name>
<evidence type="ECO:0000256" key="1">
    <source>
        <dbReference type="SAM" id="Phobius"/>
    </source>
</evidence>
<sequence>MSPRPVFAAAYLLGGAASLWTTWAVGTLLGLSQFEVIFLNRTHGEGQVSSITSAYTTVSLVAIGIGLVVVLFAVLTALGSRTAGAIVWILCVPALAVALLALIAGGYDPAPWWGTLTRATGGATFVLVAGALVLLRLPASRAYWRDHGAS</sequence>
<keyword evidence="1" id="KW-1133">Transmembrane helix</keyword>
<evidence type="ECO:0000313" key="3">
    <source>
        <dbReference type="Proteomes" id="UP000619479"/>
    </source>
</evidence>
<dbReference type="AlphaFoldDB" id="A0A919ME38"/>
<organism evidence="2 3">
    <name type="scientific">Actinoplanes cyaneus</name>
    <dbReference type="NCBI Taxonomy" id="52696"/>
    <lineage>
        <taxon>Bacteria</taxon>
        <taxon>Bacillati</taxon>
        <taxon>Actinomycetota</taxon>
        <taxon>Actinomycetes</taxon>
        <taxon>Micromonosporales</taxon>
        <taxon>Micromonosporaceae</taxon>
        <taxon>Actinoplanes</taxon>
    </lineage>
</organism>
<feature type="transmembrane region" description="Helical" evidence="1">
    <location>
        <begin position="54"/>
        <end position="78"/>
    </location>
</feature>
<reference evidence="2" key="1">
    <citation type="submission" date="2021-01" db="EMBL/GenBank/DDBJ databases">
        <title>Whole genome shotgun sequence of Actinoplanes cyaneus NBRC 14990.</title>
        <authorList>
            <person name="Komaki H."/>
            <person name="Tamura T."/>
        </authorList>
    </citation>
    <scope>NUCLEOTIDE SEQUENCE</scope>
    <source>
        <strain evidence="2">NBRC 14990</strain>
    </source>
</reference>
<keyword evidence="1" id="KW-0472">Membrane</keyword>
<proteinExistence type="predicted"/>
<comment type="caution">
    <text evidence="2">The sequence shown here is derived from an EMBL/GenBank/DDBJ whole genome shotgun (WGS) entry which is preliminary data.</text>
</comment>
<gene>
    <name evidence="2" type="ORF">Acy02nite_56870</name>
</gene>
<dbReference type="EMBL" id="BOMH01000041">
    <property type="protein sequence ID" value="GID67806.1"/>
    <property type="molecule type" value="Genomic_DNA"/>
</dbReference>
<evidence type="ECO:0000313" key="2">
    <source>
        <dbReference type="EMBL" id="GID67806.1"/>
    </source>
</evidence>
<feature type="transmembrane region" description="Helical" evidence="1">
    <location>
        <begin position="119"/>
        <end position="137"/>
    </location>
</feature>
<keyword evidence="1" id="KW-0812">Transmembrane</keyword>
<accession>A0A919ME38</accession>
<dbReference type="RefSeq" id="WP_203745913.1">
    <property type="nucleotide sequence ID" value="NZ_BAAAUC010000008.1"/>
</dbReference>
<feature type="transmembrane region" description="Helical" evidence="1">
    <location>
        <begin position="85"/>
        <end position="107"/>
    </location>
</feature>